<dbReference type="CDD" id="cd00093">
    <property type="entry name" value="HTH_XRE"/>
    <property type="match status" value="1"/>
</dbReference>
<dbReference type="EMBL" id="CP104067">
    <property type="protein sequence ID" value="WAH44044.1"/>
    <property type="molecule type" value="Genomic_DNA"/>
</dbReference>
<dbReference type="Gene3D" id="1.10.260.40">
    <property type="entry name" value="lambda repressor-like DNA-binding domains"/>
    <property type="match status" value="1"/>
</dbReference>
<feature type="domain" description="HTH cro/C1-type" evidence="5">
    <location>
        <begin position="13"/>
        <end position="67"/>
    </location>
</feature>
<dbReference type="PROSITE" id="PS50943">
    <property type="entry name" value="HTH_CROC1"/>
    <property type="match status" value="1"/>
</dbReference>
<gene>
    <name evidence="6" type="ORF">NZD89_12075</name>
</gene>
<keyword evidence="7" id="KW-1185">Reference proteome</keyword>
<dbReference type="InterPro" id="IPR010982">
    <property type="entry name" value="Lambda_DNA-bd_dom_sf"/>
</dbReference>
<dbReference type="InterPro" id="IPR010652">
    <property type="entry name" value="DUF1232"/>
</dbReference>
<name>A0ABY6ZMD0_9BACL</name>
<protein>
    <submittedName>
        <fullName evidence="6">Helix-turn-helix domain-containing protein</fullName>
    </submittedName>
</protein>
<sequence>MEFKSASKLESTVKTLLVERSLSMRQLAKSTGINVSTISKMISGKQRINPDYLQRITHHLFVPVDTLFAAAGFDVGSSSTLPSEDPSVETLETLYCKQVLRLSNSIKGRLNRNVRRYELYAKTSEGRKVIIAQFPVKREQISATGTFVNEMDTLFHRFTQPDITNEEQAVIGSGLLYFILATDVIPDFVFPIGYLDDAVALQLIRDRLAHFASHS</sequence>
<evidence type="ECO:0000259" key="5">
    <source>
        <dbReference type="PROSITE" id="PS50943"/>
    </source>
</evidence>
<evidence type="ECO:0000313" key="7">
    <source>
        <dbReference type="Proteomes" id="UP001164761"/>
    </source>
</evidence>
<evidence type="ECO:0000256" key="4">
    <source>
        <dbReference type="ARBA" id="ARBA00023136"/>
    </source>
</evidence>
<evidence type="ECO:0000313" key="6">
    <source>
        <dbReference type="EMBL" id="WAH44044.1"/>
    </source>
</evidence>
<keyword evidence="2" id="KW-0812">Transmembrane</keyword>
<dbReference type="Proteomes" id="UP001164761">
    <property type="component" value="Chromosome"/>
</dbReference>
<dbReference type="SUPFAM" id="SSF47413">
    <property type="entry name" value="lambda repressor-like DNA-binding domains"/>
    <property type="match status" value="1"/>
</dbReference>
<evidence type="ECO:0000256" key="3">
    <source>
        <dbReference type="ARBA" id="ARBA00022989"/>
    </source>
</evidence>
<dbReference type="RefSeq" id="WP_268007944.1">
    <property type="nucleotide sequence ID" value="NZ_BSUT01000001.1"/>
</dbReference>
<dbReference type="Pfam" id="PF01381">
    <property type="entry name" value="HTH_3"/>
    <property type="match status" value="1"/>
</dbReference>
<proteinExistence type="predicted"/>
<keyword evidence="4" id="KW-0472">Membrane</keyword>
<dbReference type="SMART" id="SM00530">
    <property type="entry name" value="HTH_XRE"/>
    <property type="match status" value="1"/>
</dbReference>
<evidence type="ECO:0000256" key="2">
    <source>
        <dbReference type="ARBA" id="ARBA00022692"/>
    </source>
</evidence>
<dbReference type="InterPro" id="IPR001387">
    <property type="entry name" value="Cro/C1-type_HTH"/>
</dbReference>
<evidence type="ECO:0000256" key="1">
    <source>
        <dbReference type="ARBA" id="ARBA00004127"/>
    </source>
</evidence>
<reference evidence="6" key="1">
    <citation type="submission" date="2022-08" db="EMBL/GenBank/DDBJ databases">
        <title>Alicyclobacillus fastidiosus DSM 17978, complete genome.</title>
        <authorList>
            <person name="Wang Q."/>
            <person name="Cai R."/>
            <person name="Wang Z."/>
        </authorList>
    </citation>
    <scope>NUCLEOTIDE SEQUENCE</scope>
    <source>
        <strain evidence="6">DSM 17978</strain>
    </source>
</reference>
<accession>A0ABY6ZMD0</accession>
<comment type="subcellular location">
    <subcellularLocation>
        <location evidence="1">Endomembrane system</location>
        <topology evidence="1">Multi-pass membrane protein</topology>
    </subcellularLocation>
</comment>
<keyword evidence="3" id="KW-1133">Transmembrane helix</keyword>
<organism evidence="6 7">
    <name type="scientific">Alicyclobacillus fastidiosus</name>
    <dbReference type="NCBI Taxonomy" id="392011"/>
    <lineage>
        <taxon>Bacteria</taxon>
        <taxon>Bacillati</taxon>
        <taxon>Bacillota</taxon>
        <taxon>Bacilli</taxon>
        <taxon>Bacillales</taxon>
        <taxon>Alicyclobacillaceae</taxon>
        <taxon>Alicyclobacillus</taxon>
    </lineage>
</organism>
<dbReference type="Pfam" id="PF06803">
    <property type="entry name" value="DUF1232"/>
    <property type="match status" value="1"/>
</dbReference>